<evidence type="ECO:0000256" key="1">
    <source>
        <dbReference type="ARBA" id="ARBA00001974"/>
    </source>
</evidence>
<evidence type="ECO:0000256" key="10">
    <source>
        <dbReference type="RuleBase" id="RU362125"/>
    </source>
</evidence>
<evidence type="ECO:0000313" key="15">
    <source>
        <dbReference type="Proteomes" id="UP000317378"/>
    </source>
</evidence>
<evidence type="ECO:0000313" key="14">
    <source>
        <dbReference type="EMBL" id="TPQ23403.1"/>
    </source>
</evidence>
<comment type="function">
    <text evidence="7">Catalyzes the dehydrogenation at the alpha-beta position of ACP-bound acyl chains. This results in the introduction of a double bond in the lipidic chain, which is further transferred to the epsilon-amino group of lysine residue in the mycobactin core by MbtK.</text>
</comment>
<comment type="similarity">
    <text evidence="3 10">Belongs to the acyl-CoA dehydrogenase family.</text>
</comment>
<feature type="domain" description="Acyl-CoA dehydrogenase/oxidase N-terminal" evidence="13">
    <location>
        <begin position="7"/>
        <end position="121"/>
    </location>
</feature>
<dbReference type="PROSITE" id="PS00073">
    <property type="entry name" value="ACYL_COA_DH_2"/>
    <property type="match status" value="1"/>
</dbReference>
<dbReference type="InterPro" id="IPR006091">
    <property type="entry name" value="Acyl-CoA_Oxase/DH_mid-dom"/>
</dbReference>
<feature type="domain" description="Acyl-CoA dehydrogenase/oxidase C-terminal" evidence="11">
    <location>
        <begin position="228"/>
        <end position="376"/>
    </location>
</feature>
<evidence type="ECO:0000256" key="8">
    <source>
        <dbReference type="ARBA" id="ARBA00040394"/>
    </source>
</evidence>
<keyword evidence="5 10" id="KW-0274">FAD</keyword>
<organism evidence="14 15">
    <name type="scientific">Streptomyces sporangiiformans</name>
    <dbReference type="NCBI Taxonomy" id="2315329"/>
    <lineage>
        <taxon>Bacteria</taxon>
        <taxon>Bacillati</taxon>
        <taxon>Actinomycetota</taxon>
        <taxon>Actinomycetes</taxon>
        <taxon>Kitasatosporales</taxon>
        <taxon>Streptomycetaceae</taxon>
        <taxon>Streptomyces</taxon>
    </lineage>
</organism>
<name>A0A505DQC4_9ACTN</name>
<dbReference type="GO" id="GO:0050660">
    <property type="term" value="F:flavin adenine dinucleotide binding"/>
    <property type="evidence" value="ECO:0007669"/>
    <property type="project" value="InterPro"/>
</dbReference>
<dbReference type="AlphaFoldDB" id="A0A505DQC4"/>
<evidence type="ECO:0000256" key="9">
    <source>
        <dbReference type="ARBA" id="ARBA00042660"/>
    </source>
</evidence>
<dbReference type="GO" id="GO:0005737">
    <property type="term" value="C:cytoplasm"/>
    <property type="evidence" value="ECO:0007669"/>
    <property type="project" value="TreeGrafter"/>
</dbReference>
<evidence type="ECO:0000256" key="5">
    <source>
        <dbReference type="ARBA" id="ARBA00022827"/>
    </source>
</evidence>
<dbReference type="InterPro" id="IPR037069">
    <property type="entry name" value="AcylCoA_DH/ox_N_sf"/>
</dbReference>
<keyword evidence="6 10" id="KW-0560">Oxidoreductase</keyword>
<dbReference type="PANTHER" id="PTHR48083:SF20">
    <property type="entry name" value="LONG-CHAIN SPECIFIC ACYL-COA DEHYDROGENASE, MITOCHONDRIAL"/>
    <property type="match status" value="1"/>
</dbReference>
<sequence length="391" mass="42999">MRSSLFTDDHEDFRSMVRDFVDREIAPHVEEWEQAGRIDPKLMTKAGGLGLLGLAVPEEYGGGGTGDYRFRCVLIDELARVGAAAVNAAFGGFDDLVAPYLADLGTDEQKRRWLPGLCSGELRSAIAMTEPEAGSDLRGIRTTAVSQGGHWVLTGSKTFITGGAHANVVVTVARTREREFSLFLVQDGMPGFTRGRCLDKLGQRGEDVSELFFDDVRVPAENLLGTEGAGLRHLMQRLPKERMSIAYYGLAAAEAALSWTLAYTGERRAFGRPVADFQNTRFTLAELSTEIDVTRAYLDQCVLALNTGTLTAVDAAKAKWWATELQNRVINRCLQLHGGYGYMREYPIARAYADARVTTIYGGTTEIMKEIVGRHLVSDVSSRDGGVRHHR</sequence>
<protein>
    <recommendedName>
        <fullName evidence="8">Acyl-[acyl-carrier-protein] dehydrogenase MbtN</fullName>
    </recommendedName>
    <alternativeName>
        <fullName evidence="9">Mycobactin synthase protein N</fullName>
    </alternativeName>
</protein>
<evidence type="ECO:0000256" key="3">
    <source>
        <dbReference type="ARBA" id="ARBA00009347"/>
    </source>
</evidence>
<dbReference type="InterPro" id="IPR050741">
    <property type="entry name" value="Acyl-CoA_dehydrogenase"/>
</dbReference>
<dbReference type="Proteomes" id="UP000317378">
    <property type="component" value="Unassembled WGS sequence"/>
</dbReference>
<feature type="domain" description="Acyl-CoA oxidase/dehydrogenase middle" evidence="12">
    <location>
        <begin position="125"/>
        <end position="216"/>
    </location>
</feature>
<dbReference type="EMBL" id="VCHX02000047">
    <property type="protein sequence ID" value="TPQ23403.1"/>
    <property type="molecule type" value="Genomic_DNA"/>
</dbReference>
<dbReference type="Pfam" id="PF02771">
    <property type="entry name" value="Acyl-CoA_dh_N"/>
    <property type="match status" value="1"/>
</dbReference>
<dbReference type="PIRSF" id="PIRSF016578">
    <property type="entry name" value="HsaA"/>
    <property type="match status" value="1"/>
</dbReference>
<evidence type="ECO:0000259" key="12">
    <source>
        <dbReference type="Pfam" id="PF02770"/>
    </source>
</evidence>
<dbReference type="FunFam" id="1.20.140.10:FF:000001">
    <property type="entry name" value="Acyl-CoA dehydrogenase"/>
    <property type="match status" value="1"/>
</dbReference>
<dbReference type="InterPro" id="IPR046373">
    <property type="entry name" value="Acyl-CoA_Oxase/DH_mid-dom_sf"/>
</dbReference>
<dbReference type="GO" id="GO:0003995">
    <property type="term" value="F:acyl-CoA dehydrogenase activity"/>
    <property type="evidence" value="ECO:0007669"/>
    <property type="project" value="InterPro"/>
</dbReference>
<dbReference type="GO" id="GO:0033539">
    <property type="term" value="P:fatty acid beta-oxidation using acyl-CoA dehydrogenase"/>
    <property type="evidence" value="ECO:0007669"/>
    <property type="project" value="TreeGrafter"/>
</dbReference>
<dbReference type="InterPro" id="IPR006089">
    <property type="entry name" value="Acyl-CoA_DH_CS"/>
</dbReference>
<keyword evidence="15" id="KW-1185">Reference proteome</keyword>
<dbReference type="OrthoDB" id="8876745at2"/>
<comment type="pathway">
    <text evidence="2">Siderophore biosynthesis; mycobactin biosynthesis.</text>
</comment>
<dbReference type="SUPFAM" id="SSF56645">
    <property type="entry name" value="Acyl-CoA dehydrogenase NM domain-like"/>
    <property type="match status" value="1"/>
</dbReference>
<evidence type="ECO:0000256" key="4">
    <source>
        <dbReference type="ARBA" id="ARBA00022630"/>
    </source>
</evidence>
<dbReference type="Pfam" id="PF02770">
    <property type="entry name" value="Acyl-CoA_dh_M"/>
    <property type="match status" value="1"/>
</dbReference>
<evidence type="ECO:0000256" key="7">
    <source>
        <dbReference type="ARBA" id="ARBA00037085"/>
    </source>
</evidence>
<evidence type="ECO:0000259" key="13">
    <source>
        <dbReference type="Pfam" id="PF02771"/>
    </source>
</evidence>
<dbReference type="InterPro" id="IPR009100">
    <property type="entry name" value="AcylCoA_DH/oxidase_NM_dom_sf"/>
</dbReference>
<dbReference type="Pfam" id="PF00441">
    <property type="entry name" value="Acyl-CoA_dh_1"/>
    <property type="match status" value="1"/>
</dbReference>
<accession>A0A505DQC4</accession>
<evidence type="ECO:0000256" key="6">
    <source>
        <dbReference type="ARBA" id="ARBA00023002"/>
    </source>
</evidence>
<dbReference type="InterPro" id="IPR036250">
    <property type="entry name" value="AcylCo_DH-like_C"/>
</dbReference>
<dbReference type="SUPFAM" id="SSF47203">
    <property type="entry name" value="Acyl-CoA dehydrogenase C-terminal domain-like"/>
    <property type="match status" value="1"/>
</dbReference>
<dbReference type="Gene3D" id="1.20.140.10">
    <property type="entry name" value="Butyryl-CoA Dehydrogenase, subunit A, domain 3"/>
    <property type="match status" value="1"/>
</dbReference>
<proteinExistence type="inferred from homology"/>
<keyword evidence="4 10" id="KW-0285">Flavoprotein</keyword>
<dbReference type="PROSITE" id="PS00072">
    <property type="entry name" value="ACYL_COA_DH_1"/>
    <property type="match status" value="1"/>
</dbReference>
<comment type="caution">
    <text evidence="14">The sequence shown here is derived from an EMBL/GenBank/DDBJ whole genome shotgun (WGS) entry which is preliminary data.</text>
</comment>
<gene>
    <name evidence="14" type="ORF">FGD71_004020</name>
</gene>
<comment type="cofactor">
    <cofactor evidence="1 10">
        <name>FAD</name>
        <dbReference type="ChEBI" id="CHEBI:57692"/>
    </cofactor>
</comment>
<dbReference type="Gene3D" id="1.10.540.10">
    <property type="entry name" value="Acyl-CoA dehydrogenase/oxidase, N-terminal domain"/>
    <property type="match status" value="1"/>
</dbReference>
<dbReference type="InterPro" id="IPR009075">
    <property type="entry name" value="AcylCo_DH/oxidase_C"/>
</dbReference>
<dbReference type="Gene3D" id="2.40.110.10">
    <property type="entry name" value="Butyryl-CoA Dehydrogenase, subunit A, domain 2"/>
    <property type="match status" value="1"/>
</dbReference>
<dbReference type="InterPro" id="IPR013786">
    <property type="entry name" value="AcylCoA_DH/ox_N"/>
</dbReference>
<reference evidence="14 15" key="1">
    <citation type="submission" date="2019-06" db="EMBL/GenBank/DDBJ databases">
        <title>Streptomyces sporangiiformans sp. nov., a novel actinomycete isolated from soil in Mount Song.</title>
        <authorList>
            <person name="Han L."/>
        </authorList>
    </citation>
    <scope>NUCLEOTIDE SEQUENCE [LARGE SCALE GENOMIC DNA]</scope>
    <source>
        <strain evidence="14 15">NEAU-SSA 1</strain>
    </source>
</reference>
<dbReference type="RefSeq" id="WP_119098982.1">
    <property type="nucleotide sequence ID" value="NZ_QXMJ01000047.1"/>
</dbReference>
<dbReference type="PANTHER" id="PTHR48083">
    <property type="entry name" value="MEDIUM-CHAIN SPECIFIC ACYL-COA DEHYDROGENASE, MITOCHONDRIAL-RELATED"/>
    <property type="match status" value="1"/>
</dbReference>
<evidence type="ECO:0000259" key="11">
    <source>
        <dbReference type="Pfam" id="PF00441"/>
    </source>
</evidence>
<dbReference type="FunFam" id="1.10.540.10:FF:000026">
    <property type="entry name" value="Acyl-CoA dehydrogenase medium chain"/>
    <property type="match status" value="1"/>
</dbReference>
<evidence type="ECO:0000256" key="2">
    <source>
        <dbReference type="ARBA" id="ARBA00005102"/>
    </source>
</evidence>
<dbReference type="FunFam" id="2.40.110.10:FF:000002">
    <property type="entry name" value="Acyl-CoA dehydrogenase fadE12"/>
    <property type="match status" value="1"/>
</dbReference>